<gene>
    <name evidence="1" type="ORF">SAMN06296036_1418</name>
</gene>
<organism evidence="1 2">
    <name type="scientific">Pseudobacteriovorax antillogorgiicola</name>
    <dbReference type="NCBI Taxonomy" id="1513793"/>
    <lineage>
        <taxon>Bacteria</taxon>
        <taxon>Pseudomonadati</taxon>
        <taxon>Bdellovibrionota</taxon>
        <taxon>Oligoflexia</taxon>
        <taxon>Oligoflexales</taxon>
        <taxon>Pseudobacteriovoracaceae</taxon>
        <taxon>Pseudobacteriovorax</taxon>
    </lineage>
</organism>
<dbReference type="STRING" id="1513793.SAMN06296036_1418"/>
<dbReference type="EMBL" id="FWZT01000041">
    <property type="protein sequence ID" value="SMF82430.1"/>
    <property type="molecule type" value="Genomic_DNA"/>
</dbReference>
<sequence length="104" mass="11398">MTFKAIYPRLDMPRLQEKGLAAELINPEQASEEEIANIIFASGISTEEQVSEISGRGVGLDAVASYIRSGGGDIQIRLEGTRHGPYQPFKFHLVIPLLVDDRSA</sequence>
<dbReference type="PANTHER" id="PTHR43395">
    <property type="entry name" value="SENSOR HISTIDINE KINASE CHEA"/>
    <property type="match status" value="1"/>
</dbReference>
<dbReference type="OrthoDB" id="5491538at2"/>
<dbReference type="InterPro" id="IPR051315">
    <property type="entry name" value="Bact_Chemotaxis_CheA"/>
</dbReference>
<evidence type="ECO:0000313" key="1">
    <source>
        <dbReference type="EMBL" id="SMF82430.1"/>
    </source>
</evidence>
<dbReference type="AlphaFoldDB" id="A0A1Y6CPX3"/>
<evidence type="ECO:0000313" key="2">
    <source>
        <dbReference type="Proteomes" id="UP000192907"/>
    </source>
</evidence>
<dbReference type="RefSeq" id="WP_132326119.1">
    <property type="nucleotide sequence ID" value="NZ_FWZT01000041.1"/>
</dbReference>
<dbReference type="InterPro" id="IPR036890">
    <property type="entry name" value="HATPase_C_sf"/>
</dbReference>
<dbReference type="PANTHER" id="PTHR43395:SF1">
    <property type="entry name" value="CHEMOTAXIS PROTEIN CHEA"/>
    <property type="match status" value="1"/>
</dbReference>
<protein>
    <recommendedName>
        <fullName evidence="3">Histidine kinase-, DNA gyrase B-, and HSP90-like ATPase</fullName>
    </recommendedName>
</protein>
<keyword evidence="2" id="KW-1185">Reference proteome</keyword>
<accession>A0A1Y6CPX3</accession>
<dbReference type="Proteomes" id="UP000192907">
    <property type="component" value="Unassembled WGS sequence"/>
</dbReference>
<reference evidence="2" key="1">
    <citation type="submission" date="2017-04" db="EMBL/GenBank/DDBJ databases">
        <authorList>
            <person name="Varghese N."/>
            <person name="Submissions S."/>
        </authorList>
    </citation>
    <scope>NUCLEOTIDE SEQUENCE [LARGE SCALE GENOMIC DNA]</scope>
    <source>
        <strain evidence="2">RKEM611</strain>
    </source>
</reference>
<name>A0A1Y6CPX3_9BACT</name>
<dbReference type="Gene3D" id="3.30.565.10">
    <property type="entry name" value="Histidine kinase-like ATPase, C-terminal domain"/>
    <property type="match status" value="1"/>
</dbReference>
<dbReference type="SUPFAM" id="SSF55874">
    <property type="entry name" value="ATPase domain of HSP90 chaperone/DNA topoisomerase II/histidine kinase"/>
    <property type="match status" value="1"/>
</dbReference>
<evidence type="ECO:0008006" key="3">
    <source>
        <dbReference type="Google" id="ProtNLM"/>
    </source>
</evidence>
<proteinExistence type="predicted"/>